<proteinExistence type="inferred from homology"/>
<dbReference type="AlphaFoldDB" id="A0A3B0VQ15"/>
<sequence length="126" mass="13850">MQELEKNTLNNKTQESVTVKNIIVSAIENAKGSDIAVINVTHLTQITDFMIVTSGTSNRHIQTIAETAMHDAQEQGFAKIGTEGLGKSEWVVVDFADVVLHIMSPAAREHYNIEGLWDISSKPDNT</sequence>
<name>A0A3B0VQ15_9ZZZZ</name>
<evidence type="ECO:0000256" key="1">
    <source>
        <dbReference type="ARBA" id="ARBA00010574"/>
    </source>
</evidence>
<dbReference type="InterPro" id="IPR004394">
    <property type="entry name" value="Iojap/RsfS/C7orf30"/>
</dbReference>
<dbReference type="GO" id="GO:0090071">
    <property type="term" value="P:negative regulation of ribosome biogenesis"/>
    <property type="evidence" value="ECO:0007669"/>
    <property type="project" value="TreeGrafter"/>
</dbReference>
<organism evidence="2">
    <name type="scientific">hydrothermal vent metagenome</name>
    <dbReference type="NCBI Taxonomy" id="652676"/>
    <lineage>
        <taxon>unclassified sequences</taxon>
        <taxon>metagenomes</taxon>
        <taxon>ecological metagenomes</taxon>
    </lineage>
</organism>
<protein>
    <recommendedName>
        <fullName evidence="3">Ribosomal silencing factor RsfA</fullName>
    </recommendedName>
</protein>
<dbReference type="InterPro" id="IPR043519">
    <property type="entry name" value="NT_sf"/>
</dbReference>
<dbReference type="Gene3D" id="3.30.460.10">
    <property type="entry name" value="Beta Polymerase, domain 2"/>
    <property type="match status" value="1"/>
</dbReference>
<comment type="similarity">
    <text evidence="1">Belongs to the Iojap/RsfS family.</text>
</comment>
<accession>A0A3B0VQ15</accession>
<dbReference type="SUPFAM" id="SSF81301">
    <property type="entry name" value="Nucleotidyltransferase"/>
    <property type="match status" value="1"/>
</dbReference>
<evidence type="ECO:0008006" key="3">
    <source>
        <dbReference type="Google" id="ProtNLM"/>
    </source>
</evidence>
<dbReference type="NCBIfam" id="TIGR00090">
    <property type="entry name" value="rsfS_iojap_ybeB"/>
    <property type="match status" value="1"/>
</dbReference>
<dbReference type="GO" id="GO:0043023">
    <property type="term" value="F:ribosomal large subunit binding"/>
    <property type="evidence" value="ECO:0007669"/>
    <property type="project" value="TreeGrafter"/>
</dbReference>
<gene>
    <name evidence="2" type="ORF">MNBD_GAMMA01-1236</name>
</gene>
<dbReference type="PANTHER" id="PTHR21043:SF0">
    <property type="entry name" value="MITOCHONDRIAL ASSEMBLY OF RIBOSOMAL LARGE SUBUNIT PROTEIN 1"/>
    <property type="match status" value="1"/>
</dbReference>
<dbReference type="GO" id="GO:0017148">
    <property type="term" value="P:negative regulation of translation"/>
    <property type="evidence" value="ECO:0007669"/>
    <property type="project" value="TreeGrafter"/>
</dbReference>
<dbReference type="EMBL" id="UOEW01000070">
    <property type="protein sequence ID" value="VAW34276.1"/>
    <property type="molecule type" value="Genomic_DNA"/>
</dbReference>
<evidence type="ECO:0000313" key="2">
    <source>
        <dbReference type="EMBL" id="VAW34276.1"/>
    </source>
</evidence>
<dbReference type="Pfam" id="PF02410">
    <property type="entry name" value="RsfS"/>
    <property type="match status" value="1"/>
</dbReference>
<dbReference type="HAMAP" id="MF_01477">
    <property type="entry name" value="Iojap_RsfS"/>
    <property type="match status" value="1"/>
</dbReference>
<reference evidence="2" key="1">
    <citation type="submission" date="2018-06" db="EMBL/GenBank/DDBJ databases">
        <authorList>
            <person name="Zhirakovskaya E."/>
        </authorList>
    </citation>
    <scope>NUCLEOTIDE SEQUENCE</scope>
</reference>
<dbReference type="PANTHER" id="PTHR21043">
    <property type="entry name" value="IOJAP SUPERFAMILY ORTHOLOG"/>
    <property type="match status" value="1"/>
</dbReference>